<evidence type="ECO:0000313" key="3">
    <source>
        <dbReference type="Proteomes" id="UP000054248"/>
    </source>
</evidence>
<evidence type="ECO:0000256" key="1">
    <source>
        <dbReference type="SAM" id="MobiDB-lite"/>
    </source>
</evidence>
<keyword evidence="3" id="KW-1185">Reference proteome</keyword>
<dbReference type="InterPro" id="IPR046521">
    <property type="entry name" value="DUF6698"/>
</dbReference>
<dbReference type="HOGENOM" id="CLU_035918_3_2_1"/>
<accession>A0A0C3KXF4</accession>
<protein>
    <submittedName>
        <fullName evidence="2">Uncharacterized protein</fullName>
    </submittedName>
</protein>
<reference evidence="2 3" key="1">
    <citation type="submission" date="2014-04" db="EMBL/GenBank/DDBJ databases">
        <authorList>
            <consortium name="DOE Joint Genome Institute"/>
            <person name="Kuo A."/>
            <person name="Girlanda M."/>
            <person name="Perotto S."/>
            <person name="Kohler A."/>
            <person name="Nagy L.G."/>
            <person name="Floudas D."/>
            <person name="Copeland A."/>
            <person name="Barry K.W."/>
            <person name="Cichocki N."/>
            <person name="Veneault-Fourrey C."/>
            <person name="LaButti K."/>
            <person name="Lindquist E.A."/>
            <person name="Lipzen A."/>
            <person name="Lundell T."/>
            <person name="Morin E."/>
            <person name="Murat C."/>
            <person name="Sun H."/>
            <person name="Tunlid A."/>
            <person name="Henrissat B."/>
            <person name="Grigoriev I.V."/>
            <person name="Hibbett D.S."/>
            <person name="Martin F."/>
            <person name="Nordberg H.P."/>
            <person name="Cantor M.N."/>
            <person name="Hua S.X."/>
        </authorList>
    </citation>
    <scope>NUCLEOTIDE SEQUENCE [LARGE SCALE GENOMIC DNA]</scope>
    <source>
        <strain evidence="2 3">MUT 4182</strain>
    </source>
</reference>
<dbReference type="Proteomes" id="UP000054248">
    <property type="component" value="Unassembled WGS sequence"/>
</dbReference>
<gene>
    <name evidence="2" type="ORF">M407DRAFT_24650</name>
</gene>
<feature type="region of interest" description="Disordered" evidence="1">
    <location>
        <begin position="1"/>
        <end position="37"/>
    </location>
</feature>
<proteinExistence type="predicted"/>
<dbReference type="OrthoDB" id="3160134at2759"/>
<dbReference type="AlphaFoldDB" id="A0A0C3KXF4"/>
<name>A0A0C3KXF4_9AGAM</name>
<sequence>MSSPSSESEHSPSTASQLTGTRRRRNSASDDELFGPRRKRRAVDPLVRSGKHAARTIYIKFHPLTVLQYGLEVLTKHENQEIDTLPSETTDKNWRIFSDLLKLIPEAKRRLMAADGDEYLLRLASAIEEGLSAGRSDDTNGLKKAIAEWVSGREGKIPKNSKIGRGFHNKITARLLAPKRFNINDTATLRNLRDEVHRPAVGEYPPFLYLDFNINQEDLLDGLFQSDLLLKAAKHVLIGPSSADSLEKTNKSTRLGNAALNGMKEVTFPFIAYICAQVRFALSSDEVFGQNALSFDIYTFYRNILKMLRREELAKDMEEIRLYWNDHFKEDNDDEEIGTMAQILAQRAGAA</sequence>
<organism evidence="2 3">
    <name type="scientific">Tulasnella calospora MUT 4182</name>
    <dbReference type="NCBI Taxonomy" id="1051891"/>
    <lineage>
        <taxon>Eukaryota</taxon>
        <taxon>Fungi</taxon>
        <taxon>Dikarya</taxon>
        <taxon>Basidiomycota</taxon>
        <taxon>Agaricomycotina</taxon>
        <taxon>Agaricomycetes</taxon>
        <taxon>Cantharellales</taxon>
        <taxon>Tulasnellaceae</taxon>
        <taxon>Tulasnella</taxon>
    </lineage>
</organism>
<dbReference type="EMBL" id="KN823030">
    <property type="protein sequence ID" value="KIO26093.1"/>
    <property type="molecule type" value="Genomic_DNA"/>
</dbReference>
<evidence type="ECO:0000313" key="2">
    <source>
        <dbReference type="EMBL" id="KIO26093.1"/>
    </source>
</evidence>
<reference evidence="3" key="2">
    <citation type="submission" date="2015-01" db="EMBL/GenBank/DDBJ databases">
        <title>Evolutionary Origins and Diversification of the Mycorrhizal Mutualists.</title>
        <authorList>
            <consortium name="DOE Joint Genome Institute"/>
            <consortium name="Mycorrhizal Genomics Consortium"/>
            <person name="Kohler A."/>
            <person name="Kuo A."/>
            <person name="Nagy L.G."/>
            <person name="Floudas D."/>
            <person name="Copeland A."/>
            <person name="Barry K.W."/>
            <person name="Cichocki N."/>
            <person name="Veneault-Fourrey C."/>
            <person name="LaButti K."/>
            <person name="Lindquist E.A."/>
            <person name="Lipzen A."/>
            <person name="Lundell T."/>
            <person name="Morin E."/>
            <person name="Murat C."/>
            <person name="Riley R."/>
            <person name="Ohm R."/>
            <person name="Sun H."/>
            <person name="Tunlid A."/>
            <person name="Henrissat B."/>
            <person name="Grigoriev I.V."/>
            <person name="Hibbett D.S."/>
            <person name="Martin F."/>
        </authorList>
    </citation>
    <scope>NUCLEOTIDE SEQUENCE [LARGE SCALE GENOMIC DNA]</scope>
    <source>
        <strain evidence="3">MUT 4182</strain>
    </source>
</reference>
<dbReference type="STRING" id="1051891.A0A0C3KXF4"/>
<dbReference type="Pfam" id="PF20414">
    <property type="entry name" value="DUF6698"/>
    <property type="match status" value="1"/>
</dbReference>